<organism evidence="2 3">
    <name type="scientific">Paenibacillus paeoniae</name>
    <dbReference type="NCBI Taxonomy" id="2292705"/>
    <lineage>
        <taxon>Bacteria</taxon>
        <taxon>Bacillati</taxon>
        <taxon>Bacillota</taxon>
        <taxon>Bacilli</taxon>
        <taxon>Bacillales</taxon>
        <taxon>Paenibacillaceae</taxon>
        <taxon>Paenibacillus</taxon>
    </lineage>
</organism>
<reference evidence="2 3" key="1">
    <citation type="submission" date="2018-08" db="EMBL/GenBank/DDBJ databases">
        <title>Paenibacillus sp. M4BSY-1, whole genome shotgun sequence.</title>
        <authorList>
            <person name="Tuo L."/>
        </authorList>
    </citation>
    <scope>NUCLEOTIDE SEQUENCE [LARGE SCALE GENOMIC DNA]</scope>
    <source>
        <strain evidence="2 3">M4BSY-1</strain>
    </source>
</reference>
<dbReference type="PANTHER" id="PTHR30634">
    <property type="entry name" value="OUTER MEMBRANE LOLAB LIPOPROTEIN INSERTION APPARATUS"/>
    <property type="match status" value="1"/>
</dbReference>
<gene>
    <name evidence="2" type="ORF">DX130_06910</name>
</gene>
<comment type="caution">
    <text evidence="2">The sequence shown here is derived from an EMBL/GenBank/DDBJ whole genome shotgun (WGS) entry which is preliminary data.</text>
</comment>
<evidence type="ECO:0000313" key="2">
    <source>
        <dbReference type="EMBL" id="REK76757.1"/>
    </source>
</evidence>
<keyword evidence="3" id="KW-1185">Reference proteome</keyword>
<dbReference type="InterPro" id="IPR050458">
    <property type="entry name" value="LolB"/>
</dbReference>
<name>A0A371PLW5_9BACL</name>
<proteinExistence type="predicted"/>
<dbReference type="RefSeq" id="WP_116043873.1">
    <property type="nucleotide sequence ID" value="NZ_QUBQ01000001.1"/>
</dbReference>
<accession>A0A371PLW5</accession>
<sequence length="413" mass="45113">MTQPDPEQVKRWRLILGAAAEEKLQASRGTAGDAPWLSSEDLLMDEALAAIYDGTSGGDSDAGGPGQSGGASGARLAGLGSSSPKLAKWLGDVRTFFPPDIVSVIQSDAVHRKGLTQLLFEPELLSQVKPDIGMVATLMSLRGQIPERTKETARSLVREVVDEIVKRLAQEITRAVTGALNRRQHSPLPSVTGLDWARTIRKNLKHYDTERKLLIPEKVYFFDRARKSKEWTVILDIDQSGSMANSVIYASIIGSIFASMPSLDTRVVAFDTEVVDLSEQCANDPVEMLFGIQLGGGTDINKSLAYCEPFIAELKKTMFILVSDLYEGGNRTEMIRRLREMHESGVKTICLLALSDEGVPSYDEDVAKKLAQYGIPCFGCSPDKLPELIEGALKSMDLQQLAERVGQGKQGRA</sequence>
<evidence type="ECO:0000313" key="3">
    <source>
        <dbReference type="Proteomes" id="UP000261905"/>
    </source>
</evidence>
<dbReference type="AlphaFoldDB" id="A0A371PLW5"/>
<protein>
    <submittedName>
        <fullName evidence="2">VWA domain-containing protein</fullName>
    </submittedName>
</protein>
<dbReference type="OrthoDB" id="9789979at2"/>
<dbReference type="InterPro" id="IPR008912">
    <property type="entry name" value="Uncharacterised_CoxE"/>
</dbReference>
<feature type="region of interest" description="Disordered" evidence="1">
    <location>
        <begin position="55"/>
        <end position="77"/>
    </location>
</feature>
<dbReference type="SUPFAM" id="SSF53300">
    <property type="entry name" value="vWA-like"/>
    <property type="match status" value="1"/>
</dbReference>
<evidence type="ECO:0000256" key="1">
    <source>
        <dbReference type="SAM" id="MobiDB-lite"/>
    </source>
</evidence>
<dbReference type="Proteomes" id="UP000261905">
    <property type="component" value="Unassembled WGS sequence"/>
</dbReference>
<dbReference type="EMBL" id="QUBQ01000001">
    <property type="protein sequence ID" value="REK76757.1"/>
    <property type="molecule type" value="Genomic_DNA"/>
</dbReference>
<dbReference type="Pfam" id="PF05762">
    <property type="entry name" value="VWA_CoxE"/>
    <property type="match status" value="1"/>
</dbReference>
<feature type="compositionally biased region" description="Gly residues" evidence="1">
    <location>
        <begin position="55"/>
        <end position="72"/>
    </location>
</feature>
<dbReference type="PANTHER" id="PTHR30634:SF16">
    <property type="entry name" value="OUTER-MEMBRANE LIPOPROTEIN LOLB"/>
    <property type="match status" value="1"/>
</dbReference>
<dbReference type="InterPro" id="IPR036465">
    <property type="entry name" value="vWFA_dom_sf"/>
</dbReference>